<feature type="domain" description="Helix-turn-helix" evidence="1">
    <location>
        <begin position="18"/>
        <end position="67"/>
    </location>
</feature>
<dbReference type="OrthoDB" id="9806039at2"/>
<name>A0A016QRS3_9DEIO</name>
<keyword evidence="3" id="KW-1185">Reference proteome</keyword>
<reference evidence="2 3" key="1">
    <citation type="submission" date="2014-03" db="EMBL/GenBank/DDBJ databases">
        <title>Draft genome sequence of Deinococcus phoenicis 1P10ME.</title>
        <authorList>
            <person name="Stepanov V.G."/>
            <person name="Vaishampayan P."/>
            <person name="Venkateswaran K."/>
            <person name="Fox G.E."/>
        </authorList>
    </citation>
    <scope>NUCLEOTIDE SEQUENCE [LARGE SCALE GENOMIC DNA]</scope>
    <source>
        <strain evidence="2 3">1P10ME</strain>
    </source>
</reference>
<dbReference type="Proteomes" id="UP000020492">
    <property type="component" value="Unassembled WGS sequence"/>
</dbReference>
<comment type="caution">
    <text evidence="2">The sequence shown here is derived from an EMBL/GenBank/DDBJ whole genome shotgun (WGS) entry which is preliminary data.</text>
</comment>
<dbReference type="EMBL" id="JHAC01000021">
    <property type="protein sequence ID" value="EYB68562.1"/>
    <property type="molecule type" value="Genomic_DNA"/>
</dbReference>
<protein>
    <recommendedName>
        <fullName evidence="1">Helix-turn-helix domain-containing protein</fullName>
    </recommendedName>
</protein>
<dbReference type="AlphaFoldDB" id="A0A016QRS3"/>
<dbReference type="NCBIfam" id="TIGR01764">
    <property type="entry name" value="excise"/>
    <property type="match status" value="1"/>
</dbReference>
<organism evidence="2 3">
    <name type="scientific">Deinococcus phoenicis</name>
    <dbReference type="NCBI Taxonomy" id="1476583"/>
    <lineage>
        <taxon>Bacteria</taxon>
        <taxon>Thermotogati</taxon>
        <taxon>Deinococcota</taxon>
        <taxon>Deinococci</taxon>
        <taxon>Deinococcales</taxon>
        <taxon>Deinococcaceae</taxon>
        <taxon>Deinococcus</taxon>
    </lineage>
</organism>
<dbReference type="InterPro" id="IPR010093">
    <property type="entry name" value="SinI_DNA-bd"/>
</dbReference>
<evidence type="ECO:0000313" key="2">
    <source>
        <dbReference type="EMBL" id="EYB68562.1"/>
    </source>
</evidence>
<evidence type="ECO:0000259" key="1">
    <source>
        <dbReference type="Pfam" id="PF12728"/>
    </source>
</evidence>
<dbReference type="RefSeq" id="WP_051517215.1">
    <property type="nucleotide sequence ID" value="NZ_JHAC01000021.1"/>
</dbReference>
<proteinExistence type="predicted"/>
<dbReference type="Pfam" id="PF12728">
    <property type="entry name" value="HTH_17"/>
    <property type="match status" value="1"/>
</dbReference>
<dbReference type="PATRIC" id="fig|1476583.3.peg.1401"/>
<dbReference type="GO" id="GO:0003677">
    <property type="term" value="F:DNA binding"/>
    <property type="evidence" value="ECO:0007669"/>
    <property type="project" value="InterPro"/>
</dbReference>
<dbReference type="InterPro" id="IPR041657">
    <property type="entry name" value="HTH_17"/>
</dbReference>
<sequence length="69" mass="7743">MREKTTLATAETGLDRLVYTPEELLPILRMGKNTLNALLRSGTLRSIRSGRRYLIPRDAVLDFLAGRGN</sequence>
<accession>A0A016QRS3</accession>
<gene>
    <name evidence="2" type="ORF">DEIPH_ctg021orf0081</name>
</gene>
<evidence type="ECO:0000313" key="3">
    <source>
        <dbReference type="Proteomes" id="UP000020492"/>
    </source>
</evidence>